<name>S0G3U1_9BACT</name>
<evidence type="ECO:0000256" key="4">
    <source>
        <dbReference type="ARBA" id="ARBA00022989"/>
    </source>
</evidence>
<protein>
    <submittedName>
        <fullName evidence="9">GGDEF domain-containing protein</fullName>
    </submittedName>
</protein>
<feature type="coiled-coil region" evidence="6">
    <location>
        <begin position="220"/>
        <end position="254"/>
    </location>
</feature>
<comment type="subcellular location">
    <subcellularLocation>
        <location evidence="1">Cell membrane</location>
        <topology evidence="1">Multi-pass membrane protein</topology>
    </subcellularLocation>
</comment>
<evidence type="ECO:0000313" key="10">
    <source>
        <dbReference type="Proteomes" id="UP000014216"/>
    </source>
</evidence>
<evidence type="ECO:0000256" key="1">
    <source>
        <dbReference type="ARBA" id="ARBA00004651"/>
    </source>
</evidence>
<organism evidence="9 10">
    <name type="scientific">Desulfotignum phosphitoxidans DSM 13687</name>
    <dbReference type="NCBI Taxonomy" id="1286635"/>
    <lineage>
        <taxon>Bacteria</taxon>
        <taxon>Pseudomonadati</taxon>
        <taxon>Thermodesulfobacteriota</taxon>
        <taxon>Desulfobacteria</taxon>
        <taxon>Desulfobacterales</taxon>
        <taxon>Desulfobacteraceae</taxon>
        <taxon>Desulfotignum</taxon>
    </lineage>
</organism>
<sequence>MLDKINQLSTSIIDEKKRFLRNSVERTIYYIQQERARVSHEYASKGLTKEQIKSESVDRISKYIREMRLIDDGYVWVNRIVDYKGGDNYAVRQIHPNLPETEGTWLSTHTMDIKGGRPYEEELNGVKKNGELYFEYYFKKMNSEKIAHKMTFAKLYKPYDWVVATGVYLDDVDQLIEKETRKMQQTLNRQRLRSFSIAFFASLISIVVIVFFERQMGRLISSYENRIQKHTNSLVEQKEKAEKALREVKQLKGMLPICSHCKKIRDDKGYWNQIEKYIHEHSDAQFSHGICQECAKKYYPDFNISEDV</sequence>
<accession>S0G3U1</accession>
<keyword evidence="6" id="KW-0175">Coiled coil</keyword>
<dbReference type="GO" id="GO:0005886">
    <property type="term" value="C:plasma membrane"/>
    <property type="evidence" value="ECO:0007669"/>
    <property type="project" value="UniProtKB-SubCell"/>
</dbReference>
<keyword evidence="4 7" id="KW-1133">Transmembrane helix</keyword>
<evidence type="ECO:0000313" key="9">
    <source>
        <dbReference type="EMBL" id="EMS81585.1"/>
    </source>
</evidence>
<evidence type="ECO:0000256" key="5">
    <source>
        <dbReference type="ARBA" id="ARBA00023136"/>
    </source>
</evidence>
<evidence type="ECO:0000259" key="8">
    <source>
        <dbReference type="SMART" id="SM01049"/>
    </source>
</evidence>
<dbReference type="Pfam" id="PF17200">
    <property type="entry name" value="sCache_2"/>
    <property type="match status" value="1"/>
</dbReference>
<dbReference type="Gene3D" id="3.30.450.20">
    <property type="entry name" value="PAS domain"/>
    <property type="match status" value="1"/>
</dbReference>
<evidence type="ECO:0000256" key="3">
    <source>
        <dbReference type="ARBA" id="ARBA00022692"/>
    </source>
</evidence>
<keyword evidence="3 7" id="KW-0812">Transmembrane</keyword>
<keyword evidence="5 7" id="KW-0472">Membrane</keyword>
<feature type="domain" description="Single Cache" evidence="8">
    <location>
        <begin position="9"/>
        <end position="120"/>
    </location>
</feature>
<proteinExistence type="predicted"/>
<dbReference type="SMART" id="SM01049">
    <property type="entry name" value="Cache_2"/>
    <property type="match status" value="1"/>
</dbReference>
<gene>
    <name evidence="9" type="ORF">Dpo_1c07260</name>
</gene>
<dbReference type="Proteomes" id="UP000014216">
    <property type="component" value="Unassembled WGS sequence"/>
</dbReference>
<evidence type="ECO:0000256" key="7">
    <source>
        <dbReference type="SAM" id="Phobius"/>
    </source>
</evidence>
<comment type="caution">
    <text evidence="9">The sequence shown here is derived from an EMBL/GenBank/DDBJ whole genome shotgun (WGS) entry which is preliminary data.</text>
</comment>
<dbReference type="RefSeq" id="WP_006964332.1">
    <property type="nucleotide sequence ID" value="NZ_APJX01000001.1"/>
</dbReference>
<dbReference type="InterPro" id="IPR033480">
    <property type="entry name" value="sCache_2"/>
</dbReference>
<dbReference type="AlphaFoldDB" id="S0G3U1"/>
<keyword evidence="2" id="KW-1003">Cell membrane</keyword>
<keyword evidence="10" id="KW-1185">Reference proteome</keyword>
<reference evidence="9 10" key="1">
    <citation type="journal article" date="2013" name="Genome Announc.">
        <title>Draft Genome Sequence of Desulfotignum phosphitoxidans DSM 13687 Strain FiPS-3.</title>
        <authorList>
            <person name="Poehlein A."/>
            <person name="Daniel R."/>
            <person name="Simeonova D.D."/>
        </authorList>
    </citation>
    <scope>NUCLEOTIDE SEQUENCE [LARGE SCALE GENOMIC DNA]</scope>
    <source>
        <strain evidence="9 10">DSM 13687</strain>
    </source>
</reference>
<evidence type="ECO:0000256" key="6">
    <source>
        <dbReference type="SAM" id="Coils"/>
    </source>
</evidence>
<dbReference type="EMBL" id="APJX01000001">
    <property type="protein sequence ID" value="EMS81585.1"/>
    <property type="molecule type" value="Genomic_DNA"/>
</dbReference>
<evidence type="ECO:0000256" key="2">
    <source>
        <dbReference type="ARBA" id="ARBA00022475"/>
    </source>
</evidence>
<feature type="transmembrane region" description="Helical" evidence="7">
    <location>
        <begin position="192"/>
        <end position="212"/>
    </location>
</feature>